<keyword evidence="10" id="KW-0472">Membrane</keyword>
<keyword evidence="13" id="KW-1185">Reference proteome</keyword>
<dbReference type="Proteomes" id="UP000183015">
    <property type="component" value="Unassembled WGS sequence"/>
</dbReference>
<evidence type="ECO:0000256" key="6">
    <source>
        <dbReference type="ARBA" id="ARBA00022777"/>
    </source>
</evidence>
<evidence type="ECO:0000259" key="11">
    <source>
        <dbReference type="SMART" id="SM00387"/>
    </source>
</evidence>
<evidence type="ECO:0000256" key="10">
    <source>
        <dbReference type="SAM" id="Phobius"/>
    </source>
</evidence>
<feature type="transmembrane region" description="Helical" evidence="10">
    <location>
        <begin position="159"/>
        <end position="179"/>
    </location>
</feature>
<dbReference type="GO" id="GO:0016020">
    <property type="term" value="C:membrane"/>
    <property type="evidence" value="ECO:0007669"/>
    <property type="project" value="InterPro"/>
</dbReference>
<dbReference type="SMART" id="SM00387">
    <property type="entry name" value="HATPase_c"/>
    <property type="match status" value="1"/>
</dbReference>
<reference evidence="13" key="1">
    <citation type="submission" date="2016-10" db="EMBL/GenBank/DDBJ databases">
        <authorList>
            <person name="Varghese N."/>
        </authorList>
    </citation>
    <scope>NUCLEOTIDE SEQUENCE [LARGE SCALE GENOMIC DNA]</scope>
    <source>
        <strain evidence="13">DSM 45096 / BCRC 16803 / CGMCC 4.1857 / CIP 109030 / JCM 12277 / KCTC 19219 / NBRC 100920 / 33214</strain>
    </source>
</reference>
<feature type="domain" description="Histidine kinase/HSP90-like ATPase" evidence="11">
    <location>
        <begin position="332"/>
        <end position="432"/>
    </location>
</feature>
<feature type="transmembrane region" description="Helical" evidence="10">
    <location>
        <begin position="122"/>
        <end position="153"/>
    </location>
</feature>
<keyword evidence="6 12" id="KW-0418">Kinase</keyword>
<evidence type="ECO:0000313" key="12">
    <source>
        <dbReference type="EMBL" id="SEK88078.1"/>
    </source>
</evidence>
<dbReference type="InterPro" id="IPR003594">
    <property type="entry name" value="HATPase_dom"/>
</dbReference>
<feature type="compositionally biased region" description="Low complexity" evidence="9">
    <location>
        <begin position="1"/>
        <end position="12"/>
    </location>
</feature>
<keyword evidence="3" id="KW-0597">Phosphoprotein</keyword>
<evidence type="ECO:0000256" key="2">
    <source>
        <dbReference type="ARBA" id="ARBA00012438"/>
    </source>
</evidence>
<dbReference type="EMBL" id="FOAZ01000004">
    <property type="protein sequence ID" value="SEK88078.1"/>
    <property type="molecule type" value="Genomic_DNA"/>
</dbReference>
<dbReference type="STRING" id="235985.SAMN05414137_104122"/>
<evidence type="ECO:0000256" key="8">
    <source>
        <dbReference type="ARBA" id="ARBA00023012"/>
    </source>
</evidence>
<protein>
    <recommendedName>
        <fullName evidence="2">histidine kinase</fullName>
        <ecNumber evidence="2">2.7.13.3</ecNumber>
    </recommendedName>
</protein>
<dbReference type="GO" id="GO:0046983">
    <property type="term" value="F:protein dimerization activity"/>
    <property type="evidence" value="ECO:0007669"/>
    <property type="project" value="InterPro"/>
</dbReference>
<evidence type="ECO:0000256" key="4">
    <source>
        <dbReference type="ARBA" id="ARBA00022679"/>
    </source>
</evidence>
<evidence type="ECO:0000256" key="5">
    <source>
        <dbReference type="ARBA" id="ARBA00022741"/>
    </source>
</evidence>
<feature type="compositionally biased region" description="Gly residues" evidence="9">
    <location>
        <begin position="376"/>
        <end position="389"/>
    </location>
</feature>
<dbReference type="PANTHER" id="PTHR24421:SF10">
    <property type="entry name" value="NITRATE_NITRITE SENSOR PROTEIN NARQ"/>
    <property type="match status" value="1"/>
</dbReference>
<evidence type="ECO:0000256" key="3">
    <source>
        <dbReference type="ARBA" id="ARBA00022553"/>
    </source>
</evidence>
<keyword evidence="8" id="KW-0902">Two-component regulatory system</keyword>
<dbReference type="InterPro" id="IPR011712">
    <property type="entry name" value="Sig_transdc_His_kin_sub3_dim/P"/>
</dbReference>
<comment type="catalytic activity">
    <reaction evidence="1">
        <text>ATP + protein L-histidine = ADP + protein N-phospho-L-histidine.</text>
        <dbReference type="EC" id="2.7.13.3"/>
    </reaction>
</comment>
<dbReference type="InterPro" id="IPR050482">
    <property type="entry name" value="Sensor_HK_TwoCompSys"/>
</dbReference>
<dbReference type="AlphaFoldDB" id="A0A1H7KMU0"/>
<proteinExistence type="predicted"/>
<gene>
    <name evidence="12" type="ORF">SAMN05414137_104122</name>
</gene>
<feature type="transmembrane region" description="Helical" evidence="10">
    <location>
        <begin position="186"/>
        <end position="202"/>
    </location>
</feature>
<keyword evidence="10" id="KW-0812">Transmembrane</keyword>
<feature type="region of interest" description="Disordered" evidence="9">
    <location>
        <begin position="374"/>
        <end position="393"/>
    </location>
</feature>
<dbReference type="Pfam" id="PF02518">
    <property type="entry name" value="HATPase_c"/>
    <property type="match status" value="1"/>
</dbReference>
<dbReference type="EC" id="2.7.13.3" evidence="2"/>
<evidence type="ECO:0000256" key="7">
    <source>
        <dbReference type="ARBA" id="ARBA00022840"/>
    </source>
</evidence>
<evidence type="ECO:0000313" key="13">
    <source>
        <dbReference type="Proteomes" id="UP000183015"/>
    </source>
</evidence>
<keyword evidence="4" id="KW-0808">Transferase</keyword>
<feature type="region of interest" description="Disordered" evidence="9">
    <location>
        <begin position="1"/>
        <end position="48"/>
    </location>
</feature>
<dbReference type="Gene3D" id="3.30.565.10">
    <property type="entry name" value="Histidine kinase-like ATPase, C-terminal domain"/>
    <property type="match status" value="1"/>
</dbReference>
<evidence type="ECO:0000256" key="1">
    <source>
        <dbReference type="ARBA" id="ARBA00000085"/>
    </source>
</evidence>
<dbReference type="Gene3D" id="1.20.5.1930">
    <property type="match status" value="1"/>
</dbReference>
<keyword evidence="10" id="KW-1133">Transmembrane helix</keyword>
<dbReference type="GO" id="GO:0000155">
    <property type="term" value="F:phosphorelay sensor kinase activity"/>
    <property type="evidence" value="ECO:0007669"/>
    <property type="project" value="InterPro"/>
</dbReference>
<name>A0A1H7KMU0_STRJI</name>
<dbReference type="InterPro" id="IPR036890">
    <property type="entry name" value="HATPase_C_sf"/>
</dbReference>
<dbReference type="Pfam" id="PF07730">
    <property type="entry name" value="HisKA_3"/>
    <property type="match status" value="1"/>
</dbReference>
<dbReference type="PANTHER" id="PTHR24421">
    <property type="entry name" value="NITRATE/NITRITE SENSOR PROTEIN NARX-RELATED"/>
    <property type="match status" value="1"/>
</dbReference>
<organism evidence="12 13">
    <name type="scientific">Streptacidiphilus jiangxiensis</name>
    <dbReference type="NCBI Taxonomy" id="235985"/>
    <lineage>
        <taxon>Bacteria</taxon>
        <taxon>Bacillati</taxon>
        <taxon>Actinomycetota</taxon>
        <taxon>Actinomycetes</taxon>
        <taxon>Kitasatosporales</taxon>
        <taxon>Streptomycetaceae</taxon>
        <taxon>Streptacidiphilus</taxon>
    </lineage>
</organism>
<keyword evidence="7" id="KW-0067">ATP-binding</keyword>
<evidence type="ECO:0000256" key="9">
    <source>
        <dbReference type="SAM" id="MobiDB-lite"/>
    </source>
</evidence>
<dbReference type="eggNOG" id="COG4585">
    <property type="taxonomic scope" value="Bacteria"/>
</dbReference>
<dbReference type="GO" id="GO:0005524">
    <property type="term" value="F:ATP binding"/>
    <property type="evidence" value="ECO:0007669"/>
    <property type="project" value="UniProtKB-KW"/>
</dbReference>
<sequence length="432" mass="45341">MSAVSAVSAASVGGKTEAAGTRTASGAGQPPDGTGNGRSDVDSWTEWPSREALSREGLAVGRRMLGWVGRIGGLVGGLWATFANEHLSAQQVGTVLAVTAVGVFAFAGFIRSAPRMNLRRSLLWLTFAYVQAILCGLNHAPVMGIILMCGIALASIQRLPIIAAAPFTLIGTTIFLAVVPHDVRNWGNAVTILGLGILGYITRQDWEARAQTQRTLSQERALRTAEAESAALAERARIAREIHDVLAHSLSAQLVHLEAARLMVEGEASREQIRERIVAARRMAQDGLLETRAALSALRGEFRPIGEFLINLTADASAKLEVVGTPRPLTAEAGVAVRRTAQEALTNVRKHAPGAVCSVRLSYLDDSVELEVVDQGGSGPKGGSGGSGRGELASSGSGLGLLGMRERAELLGGSLEAGPTQGGFRVLLRIKG</sequence>
<keyword evidence="5" id="KW-0547">Nucleotide-binding</keyword>
<dbReference type="CDD" id="cd16917">
    <property type="entry name" value="HATPase_UhpB-NarQ-NarX-like"/>
    <property type="match status" value="1"/>
</dbReference>
<feature type="transmembrane region" description="Helical" evidence="10">
    <location>
        <begin position="64"/>
        <end position="82"/>
    </location>
</feature>
<feature type="transmembrane region" description="Helical" evidence="10">
    <location>
        <begin position="88"/>
        <end position="110"/>
    </location>
</feature>
<dbReference type="SUPFAM" id="SSF55874">
    <property type="entry name" value="ATPase domain of HSP90 chaperone/DNA topoisomerase II/histidine kinase"/>
    <property type="match status" value="1"/>
</dbReference>
<accession>A0A1H7KMU0</accession>